<keyword evidence="2" id="KW-1185">Reference proteome</keyword>
<sequence length="60" mass="6916">MINRSKKYRCESAAGLMVYEIGSFVRQNRGTVTILNCRFARIELQQDVQLLPIAALYHDN</sequence>
<accession>A0A2S8Q2J5</accession>
<dbReference type="Proteomes" id="UP000239550">
    <property type="component" value="Unassembled WGS sequence"/>
</dbReference>
<dbReference type="AlphaFoldDB" id="A0A2S8Q2J5"/>
<dbReference type="EMBL" id="PUWT01000024">
    <property type="protein sequence ID" value="PQQ26200.1"/>
    <property type="molecule type" value="Genomic_DNA"/>
</dbReference>
<name>A0A2S8Q2J5_9GAMM</name>
<protein>
    <submittedName>
        <fullName evidence="1">Uncharacterized protein</fullName>
    </submittedName>
</protein>
<reference evidence="1 2" key="1">
    <citation type="submission" date="2018-02" db="EMBL/GenBank/DDBJ databases">
        <title>Five New Genomes of Indian Photorhabdus Isolates TSA.</title>
        <authorList>
            <person name="Dubay B."/>
            <person name="Somvanshi V.S."/>
        </authorList>
    </citation>
    <scope>NUCLEOTIDE SEQUENCE [LARGE SCALE GENOMIC DNA]</scope>
    <source>
        <strain evidence="1 2">H1</strain>
    </source>
</reference>
<proteinExistence type="predicted"/>
<evidence type="ECO:0000313" key="2">
    <source>
        <dbReference type="Proteomes" id="UP000239550"/>
    </source>
</evidence>
<evidence type="ECO:0000313" key="1">
    <source>
        <dbReference type="EMBL" id="PQQ26200.1"/>
    </source>
</evidence>
<comment type="caution">
    <text evidence="1">The sequence shown here is derived from an EMBL/GenBank/DDBJ whole genome shotgun (WGS) entry which is preliminary data.</text>
</comment>
<organism evidence="1 2">
    <name type="scientific">Photorhabdus hindustanensis</name>
    <dbReference type="NCBI Taxonomy" id="2918802"/>
    <lineage>
        <taxon>Bacteria</taxon>
        <taxon>Pseudomonadati</taxon>
        <taxon>Pseudomonadota</taxon>
        <taxon>Gammaproteobacteria</taxon>
        <taxon>Enterobacterales</taxon>
        <taxon>Morganellaceae</taxon>
        <taxon>Photorhabdus</taxon>
    </lineage>
</organism>
<gene>
    <name evidence="1" type="ORF">C6H66_10485</name>
</gene>